<protein>
    <submittedName>
        <fullName evidence="3">Glucose/arabinose dehydrogenase</fullName>
    </submittedName>
</protein>
<keyword evidence="1" id="KW-0732">Signal</keyword>
<evidence type="ECO:0000313" key="4">
    <source>
        <dbReference type="Proteomes" id="UP000295030"/>
    </source>
</evidence>
<sequence length="400" mass="42181">MSRHPSAPPRPLIHPAAGLMALLLAAGLAVTPAAAQSAGSEPVEAPSSIGPLSVETVAGGLRSPWGLAFLPDGRMLVTERPGALRIVSRSGTVSAPVAGVPPVLARGQGGLLDVALAPDFADSRLVFLTYAEPREGAAGTSVARGRLVEQNGDARLEDVEVIFRQSPAAGGGNHFGSRLVFARDGTLFVTLGDRSSLRDQAQNLSNHIGKVVRIVPDGGVPDDNPFRERNGARPEIWSYGHRNVQGAALDPETGLLWTIEHGARGGDELNRPEAGKNYGWPVITYGRDYSGAKIGEGTSKPGMEQPVKYWDPSFAPSGLAFYTGTLMPQWKGDLFTGGLAGARLVRLKLDAARQGVAQEEILLADLGARLRDVRQGPDGALWLLTDDPSDGRLLRLAPAD</sequence>
<organism evidence="3 4">
    <name type="scientific">Ancylobacter aquaticus</name>
    <dbReference type="NCBI Taxonomy" id="100"/>
    <lineage>
        <taxon>Bacteria</taxon>
        <taxon>Pseudomonadati</taxon>
        <taxon>Pseudomonadota</taxon>
        <taxon>Alphaproteobacteria</taxon>
        <taxon>Hyphomicrobiales</taxon>
        <taxon>Xanthobacteraceae</taxon>
        <taxon>Ancylobacter</taxon>
    </lineage>
</organism>
<dbReference type="Gene3D" id="2.120.10.30">
    <property type="entry name" value="TolB, C-terminal domain"/>
    <property type="match status" value="1"/>
</dbReference>
<evidence type="ECO:0000256" key="1">
    <source>
        <dbReference type="SAM" id="SignalP"/>
    </source>
</evidence>
<comment type="caution">
    <text evidence="3">The sequence shown here is derived from an EMBL/GenBank/DDBJ whole genome shotgun (WGS) entry which is preliminary data.</text>
</comment>
<dbReference type="PANTHER" id="PTHR19328:SF75">
    <property type="entry name" value="ALDOSE SUGAR DEHYDROGENASE YLII"/>
    <property type="match status" value="1"/>
</dbReference>
<feature type="signal peptide" evidence="1">
    <location>
        <begin position="1"/>
        <end position="35"/>
    </location>
</feature>
<dbReference type="InterPro" id="IPR011041">
    <property type="entry name" value="Quinoprot_gluc/sorb_DH_b-prop"/>
</dbReference>
<dbReference type="PANTHER" id="PTHR19328">
    <property type="entry name" value="HEDGEHOG-INTERACTING PROTEIN"/>
    <property type="match status" value="1"/>
</dbReference>
<keyword evidence="4" id="KW-1185">Reference proteome</keyword>
<evidence type="ECO:0000259" key="2">
    <source>
        <dbReference type="Pfam" id="PF07995"/>
    </source>
</evidence>
<evidence type="ECO:0000313" key="3">
    <source>
        <dbReference type="EMBL" id="TCK28835.1"/>
    </source>
</evidence>
<dbReference type="InterPro" id="IPR012938">
    <property type="entry name" value="Glc/Sorbosone_DH"/>
</dbReference>
<dbReference type="InterPro" id="IPR011042">
    <property type="entry name" value="6-blade_b-propeller_TolB-like"/>
</dbReference>
<name>A0A4R1I529_ANCAQ</name>
<proteinExistence type="predicted"/>
<dbReference type="Pfam" id="PF07995">
    <property type="entry name" value="GSDH"/>
    <property type="match status" value="1"/>
</dbReference>
<dbReference type="SUPFAM" id="SSF50952">
    <property type="entry name" value="Soluble quinoprotein glucose dehydrogenase"/>
    <property type="match status" value="1"/>
</dbReference>
<dbReference type="EMBL" id="SMFY01000002">
    <property type="protein sequence ID" value="TCK28835.1"/>
    <property type="molecule type" value="Genomic_DNA"/>
</dbReference>
<feature type="domain" description="Glucose/Sorbosone dehydrogenase" evidence="2">
    <location>
        <begin position="61"/>
        <end position="395"/>
    </location>
</feature>
<dbReference type="AlphaFoldDB" id="A0A4R1I529"/>
<gene>
    <name evidence="3" type="ORF">EV667_2848</name>
</gene>
<feature type="chain" id="PRO_5021004744" evidence="1">
    <location>
        <begin position="36"/>
        <end position="400"/>
    </location>
</feature>
<reference evidence="3 4" key="1">
    <citation type="submission" date="2019-03" db="EMBL/GenBank/DDBJ databases">
        <title>Genomic Encyclopedia of Type Strains, Phase IV (KMG-IV): sequencing the most valuable type-strain genomes for metagenomic binning, comparative biology and taxonomic classification.</title>
        <authorList>
            <person name="Goeker M."/>
        </authorList>
    </citation>
    <scope>NUCLEOTIDE SEQUENCE [LARGE SCALE GENOMIC DNA]</scope>
    <source>
        <strain evidence="3 4">DSM 101</strain>
    </source>
</reference>
<accession>A0A4R1I529</accession>
<dbReference type="Proteomes" id="UP000295030">
    <property type="component" value="Unassembled WGS sequence"/>
</dbReference>